<protein>
    <recommendedName>
        <fullName evidence="2">LITAF domain-containing protein</fullName>
    </recommendedName>
</protein>
<feature type="domain" description="LITAF" evidence="2">
    <location>
        <begin position="34"/>
        <end position="93"/>
    </location>
</feature>
<organism evidence="3 4">
    <name type="scientific">Stomoxys calcitrans</name>
    <name type="common">Stable fly</name>
    <name type="synonym">Conops calcitrans</name>
    <dbReference type="NCBI Taxonomy" id="35570"/>
    <lineage>
        <taxon>Eukaryota</taxon>
        <taxon>Metazoa</taxon>
        <taxon>Ecdysozoa</taxon>
        <taxon>Arthropoda</taxon>
        <taxon>Hexapoda</taxon>
        <taxon>Insecta</taxon>
        <taxon>Pterygota</taxon>
        <taxon>Neoptera</taxon>
        <taxon>Endopterygota</taxon>
        <taxon>Diptera</taxon>
        <taxon>Brachycera</taxon>
        <taxon>Muscomorpha</taxon>
        <taxon>Muscoidea</taxon>
        <taxon>Muscidae</taxon>
        <taxon>Stomoxys</taxon>
    </lineage>
</organism>
<dbReference type="OrthoDB" id="8053264at2759"/>
<dbReference type="SMART" id="SM00714">
    <property type="entry name" value="LITAF"/>
    <property type="match status" value="1"/>
</dbReference>
<evidence type="ECO:0000259" key="2">
    <source>
        <dbReference type="SMART" id="SM00714"/>
    </source>
</evidence>
<evidence type="ECO:0000313" key="3">
    <source>
        <dbReference type="EnsemblMetazoa" id="SCAU000680-PA"/>
    </source>
</evidence>
<dbReference type="AlphaFoldDB" id="A0A1I8NNQ6"/>
<evidence type="ECO:0000256" key="1">
    <source>
        <dbReference type="SAM" id="MobiDB-lite"/>
    </source>
</evidence>
<dbReference type="EnsemblMetazoa" id="SCAU000680-RA">
    <property type="protein sequence ID" value="SCAU000680-PA"/>
    <property type="gene ID" value="SCAU000680"/>
</dbReference>
<dbReference type="Proteomes" id="UP000095300">
    <property type="component" value="Unassembled WGS sequence"/>
</dbReference>
<proteinExistence type="predicted"/>
<name>A0A1I8NNQ6_STOCA</name>
<dbReference type="VEuPathDB" id="VectorBase:SCAU000680"/>
<dbReference type="KEGG" id="scac:106090431"/>
<sequence length="161" mass="18287">MVLIDESSLKVTLPQQPILKPIDLKSIGFLQKIPTSIECPACQTEGMSIVRLESVTCWQKFLKATNWCKTAESRYDINHYCSDCGCYLGRYVAIGCGERCLSQQARKKAAADAMTLRKEPKNWAKNVQQSREKVLANMAKERTERKQKKLEKEIAAKSDEK</sequence>
<feature type="region of interest" description="Disordered" evidence="1">
    <location>
        <begin position="138"/>
        <end position="161"/>
    </location>
</feature>
<evidence type="ECO:0000313" key="4">
    <source>
        <dbReference type="Proteomes" id="UP000095300"/>
    </source>
</evidence>
<dbReference type="InterPro" id="IPR006629">
    <property type="entry name" value="LITAF"/>
</dbReference>
<gene>
    <name evidence="3" type="primary">106090431</name>
</gene>
<keyword evidence="4" id="KW-1185">Reference proteome</keyword>
<reference evidence="3" key="1">
    <citation type="submission" date="2020-05" db="UniProtKB">
        <authorList>
            <consortium name="EnsemblMetazoa"/>
        </authorList>
    </citation>
    <scope>IDENTIFICATION</scope>
    <source>
        <strain evidence="3">USDA</strain>
    </source>
</reference>
<accession>A0A1I8NNQ6</accession>